<keyword evidence="4" id="KW-1185">Reference proteome</keyword>
<dbReference type="InterPro" id="IPR050275">
    <property type="entry name" value="PGM_Phosphatase"/>
</dbReference>
<dbReference type="PATRIC" id="fig|907348.3.peg.725"/>
<evidence type="ECO:0000313" key="3">
    <source>
        <dbReference type="EMBL" id="EIC02494.1"/>
    </source>
</evidence>
<protein>
    <submittedName>
        <fullName evidence="3">Phosphoglycerate mutase</fullName>
    </submittedName>
</protein>
<dbReference type="PANTHER" id="PTHR48100">
    <property type="entry name" value="BROAD-SPECIFICITY PHOSPHATASE YOR283W-RELATED"/>
    <property type="match status" value="1"/>
</dbReference>
<name>H7EIR6_9SPIR</name>
<gene>
    <name evidence="3" type="ORF">TresaDRAFT_2372</name>
</gene>
<dbReference type="STRING" id="907348.TresaDRAFT_2372"/>
<dbReference type="SMART" id="SM00855">
    <property type="entry name" value="PGAM"/>
    <property type="match status" value="1"/>
</dbReference>
<dbReference type="InterPro" id="IPR029033">
    <property type="entry name" value="His_PPase_superfam"/>
</dbReference>
<dbReference type="GO" id="GO:0005737">
    <property type="term" value="C:cytoplasm"/>
    <property type="evidence" value="ECO:0007669"/>
    <property type="project" value="TreeGrafter"/>
</dbReference>
<accession>H7EIR6</accession>
<dbReference type="InterPro" id="IPR013078">
    <property type="entry name" value="His_Pase_superF_clade-1"/>
</dbReference>
<dbReference type="EMBL" id="AGRW01000038">
    <property type="protein sequence ID" value="EIC02494.1"/>
    <property type="molecule type" value="Genomic_DNA"/>
</dbReference>
<dbReference type="PIRSF" id="PIRSF000709">
    <property type="entry name" value="6PFK_2-Ptase"/>
    <property type="match status" value="1"/>
</dbReference>
<dbReference type="RefSeq" id="WP_002702963.1">
    <property type="nucleotide sequence ID" value="NZ_AGRW01000038.1"/>
</dbReference>
<feature type="binding site" evidence="2">
    <location>
        <begin position="8"/>
        <end position="15"/>
    </location>
    <ligand>
        <name>substrate</name>
    </ligand>
</feature>
<dbReference type="GO" id="GO:0016791">
    <property type="term" value="F:phosphatase activity"/>
    <property type="evidence" value="ECO:0007669"/>
    <property type="project" value="TreeGrafter"/>
</dbReference>
<dbReference type="PANTHER" id="PTHR48100:SF59">
    <property type="entry name" value="ADENOSYLCOBALAMIN_ALPHA-RIBAZOLE PHOSPHATASE"/>
    <property type="match status" value="1"/>
</dbReference>
<comment type="caution">
    <text evidence="3">The sequence shown here is derived from an EMBL/GenBank/DDBJ whole genome shotgun (WGS) entry which is preliminary data.</text>
</comment>
<reference evidence="3 4" key="1">
    <citation type="submission" date="2011-09" db="EMBL/GenBank/DDBJ databases">
        <title>The draft genome of Treponema saccharophilum DSM 2985.</title>
        <authorList>
            <consortium name="US DOE Joint Genome Institute (JGI-PGF)"/>
            <person name="Lucas S."/>
            <person name="Copeland A."/>
            <person name="Lapidus A."/>
            <person name="Glavina del Rio T."/>
            <person name="Dalin E."/>
            <person name="Tice H."/>
            <person name="Bruce D."/>
            <person name="Goodwin L."/>
            <person name="Pitluck S."/>
            <person name="Peters L."/>
            <person name="Kyrpides N."/>
            <person name="Mavromatis K."/>
            <person name="Ivanova N."/>
            <person name="Markowitz V."/>
            <person name="Cheng J.-F."/>
            <person name="Hugenholtz P."/>
            <person name="Woyke T."/>
            <person name="Wu D."/>
            <person name="Gronow S."/>
            <person name="Wellnitz S."/>
            <person name="Brambilla E."/>
            <person name="Klenk H.-P."/>
            <person name="Eisen J.A."/>
        </authorList>
    </citation>
    <scope>NUCLEOTIDE SEQUENCE [LARGE SCALE GENOMIC DNA]</scope>
    <source>
        <strain evidence="3 4">DSM 2985</strain>
    </source>
</reference>
<evidence type="ECO:0000256" key="1">
    <source>
        <dbReference type="PIRSR" id="PIRSR613078-1"/>
    </source>
</evidence>
<evidence type="ECO:0000256" key="2">
    <source>
        <dbReference type="PIRSR" id="PIRSR613078-2"/>
    </source>
</evidence>
<feature type="active site" description="Tele-phosphohistidine intermediate" evidence="1">
    <location>
        <position position="9"/>
    </location>
</feature>
<dbReference type="CDD" id="cd07067">
    <property type="entry name" value="HP_PGM_like"/>
    <property type="match status" value="1"/>
</dbReference>
<organism evidence="3 4">
    <name type="scientific">Treponema saccharophilum DSM 2985</name>
    <dbReference type="NCBI Taxonomy" id="907348"/>
    <lineage>
        <taxon>Bacteria</taxon>
        <taxon>Pseudomonadati</taxon>
        <taxon>Spirochaetota</taxon>
        <taxon>Spirochaetia</taxon>
        <taxon>Spirochaetales</taxon>
        <taxon>Treponemataceae</taxon>
        <taxon>Treponema</taxon>
    </lineage>
</organism>
<dbReference type="SUPFAM" id="SSF53254">
    <property type="entry name" value="Phosphoglycerate mutase-like"/>
    <property type="match status" value="1"/>
</dbReference>
<sequence>MGTLYFTRHGETFWNVEHKICGLTDISLSEQGRRDAENLGRKLLEDRTKIDEILFSPLSRAKETAFIVSKMLQIPAIEEKSLVERNCGKYEGTLNTAEEFRAAQKQICNSYGNGESMLRVTQRIYNFLDKITRDGSGKTRLLVGHNGIARSVESYFNADLTTEEFISFRMENCALRRYDF</sequence>
<dbReference type="AlphaFoldDB" id="H7EIR6"/>
<dbReference type="Proteomes" id="UP000003571">
    <property type="component" value="Unassembled WGS sequence"/>
</dbReference>
<evidence type="ECO:0000313" key="4">
    <source>
        <dbReference type="Proteomes" id="UP000003571"/>
    </source>
</evidence>
<dbReference type="Gene3D" id="3.40.50.1240">
    <property type="entry name" value="Phosphoglycerate mutase-like"/>
    <property type="match status" value="1"/>
</dbReference>
<feature type="binding site" evidence="2">
    <location>
        <position position="60"/>
    </location>
    <ligand>
        <name>substrate</name>
    </ligand>
</feature>
<dbReference type="eggNOG" id="COG0406">
    <property type="taxonomic scope" value="Bacteria"/>
</dbReference>
<proteinExistence type="predicted"/>
<feature type="active site" description="Proton donor/acceptor" evidence="1">
    <location>
        <position position="84"/>
    </location>
</feature>
<dbReference type="Pfam" id="PF00300">
    <property type="entry name" value="His_Phos_1"/>
    <property type="match status" value="1"/>
</dbReference>
<dbReference type="OrthoDB" id="9781415at2"/>